<dbReference type="Proteomes" id="UP000693942">
    <property type="component" value="Unassembled WGS sequence"/>
</dbReference>
<proteinExistence type="predicted"/>
<sequence>MSGVANPVSDVSIVMGHEPDASGGGYHRLQRKMARTTKVLEMQQQNGDMDWQEEGGTSEGVLGQNRARKQTAPKSSGSVVEAVQSLKQLLEQDFNMKIEAMKAEFQLEFTKLRDRMAEEVTRATAQTAQELSQVRDQLIQACGELEQTRLQLDMLGKTETPRSLVQTYADAARMTPTSMSSQSSSAARSATPEPVFCTVDTSRVPEDHIGDATPTMIHNTIEQEMRKSSDQPHW</sequence>
<evidence type="ECO:0000313" key="2">
    <source>
        <dbReference type="EMBL" id="KAG7404535.1"/>
    </source>
</evidence>
<accession>A0A8J5NQD7</accession>
<dbReference type="EMBL" id="JAELUR010000035">
    <property type="protein sequence ID" value="KAG7404535.1"/>
    <property type="molecule type" value="Genomic_DNA"/>
</dbReference>
<comment type="caution">
    <text evidence="2">The sequence shown here is derived from an EMBL/GenBank/DDBJ whole genome shotgun (WGS) entry which is preliminary data.</text>
</comment>
<name>A0A8J5NQD7_FUSOX</name>
<protein>
    <submittedName>
        <fullName evidence="2">Uncharacterized protein</fullName>
    </submittedName>
</protein>
<feature type="region of interest" description="Disordered" evidence="1">
    <location>
        <begin position="47"/>
        <end position="78"/>
    </location>
</feature>
<organism evidence="2 3">
    <name type="scientific">Fusarium oxysporum f. sp. raphani</name>
    <dbReference type="NCBI Taxonomy" id="96318"/>
    <lineage>
        <taxon>Eukaryota</taxon>
        <taxon>Fungi</taxon>
        <taxon>Dikarya</taxon>
        <taxon>Ascomycota</taxon>
        <taxon>Pezizomycotina</taxon>
        <taxon>Sordariomycetes</taxon>
        <taxon>Hypocreomycetidae</taxon>
        <taxon>Hypocreales</taxon>
        <taxon>Nectriaceae</taxon>
        <taxon>Fusarium</taxon>
        <taxon>Fusarium oxysporum species complex</taxon>
    </lineage>
</organism>
<reference evidence="2" key="1">
    <citation type="submission" date="2021-04" db="EMBL/GenBank/DDBJ databases">
        <title>First draft genome resource for Brassicaceae pathogens Fusarium oxysporum f. sp. raphani and Fusarium oxysporum f. sp. rapae.</title>
        <authorList>
            <person name="Asai S."/>
        </authorList>
    </citation>
    <scope>NUCLEOTIDE SEQUENCE</scope>
    <source>
        <strain evidence="2">Tf1262</strain>
    </source>
</reference>
<feature type="region of interest" description="Disordered" evidence="1">
    <location>
        <begin position="1"/>
        <end position="27"/>
    </location>
</feature>
<evidence type="ECO:0000256" key="1">
    <source>
        <dbReference type="SAM" id="MobiDB-lite"/>
    </source>
</evidence>
<gene>
    <name evidence="2" type="ORF">Forpi1262_v018543</name>
</gene>
<evidence type="ECO:0000313" key="3">
    <source>
        <dbReference type="Proteomes" id="UP000693942"/>
    </source>
</evidence>
<dbReference type="AlphaFoldDB" id="A0A8J5NQD7"/>